<dbReference type="KEGG" id="kan:IMCC3317_00830"/>
<name>A0A7L4ZDU6_9FLAO</name>
<organism evidence="2 3">
    <name type="scientific">Kordia antarctica</name>
    <dbReference type="NCBI Taxonomy" id="1218801"/>
    <lineage>
        <taxon>Bacteria</taxon>
        <taxon>Pseudomonadati</taxon>
        <taxon>Bacteroidota</taxon>
        <taxon>Flavobacteriia</taxon>
        <taxon>Flavobacteriales</taxon>
        <taxon>Flavobacteriaceae</taxon>
        <taxon>Kordia</taxon>
    </lineage>
</organism>
<protein>
    <submittedName>
        <fullName evidence="2">Uncharacterized protein</fullName>
    </submittedName>
</protein>
<accession>A0A7L4ZDU6</accession>
<evidence type="ECO:0000313" key="3">
    <source>
        <dbReference type="Proteomes" id="UP000464657"/>
    </source>
</evidence>
<feature type="transmembrane region" description="Helical" evidence="1">
    <location>
        <begin position="69"/>
        <end position="91"/>
    </location>
</feature>
<sequence>MNLKKHNILFFIVVSVVAIVLFKTTAMDKMTYFAFDFGRTFNYLHGNLALLLYFFILNIFLHKKHFLKAFLYTILTIVISSILALFTFAILMNILQYVDQQRTPLGWQFNYQWFSMIFLSLYLIISINWIYKKMNR</sequence>
<evidence type="ECO:0000256" key="1">
    <source>
        <dbReference type="SAM" id="Phobius"/>
    </source>
</evidence>
<dbReference type="Proteomes" id="UP000464657">
    <property type="component" value="Chromosome"/>
</dbReference>
<keyword evidence="3" id="KW-1185">Reference proteome</keyword>
<feature type="transmembrane region" description="Helical" evidence="1">
    <location>
        <begin position="111"/>
        <end position="131"/>
    </location>
</feature>
<dbReference type="EMBL" id="CP019288">
    <property type="protein sequence ID" value="QHI34739.1"/>
    <property type="molecule type" value="Genomic_DNA"/>
</dbReference>
<feature type="transmembrane region" description="Helical" evidence="1">
    <location>
        <begin position="7"/>
        <end position="24"/>
    </location>
</feature>
<keyword evidence="1" id="KW-0812">Transmembrane</keyword>
<feature type="transmembrane region" description="Helical" evidence="1">
    <location>
        <begin position="44"/>
        <end position="62"/>
    </location>
</feature>
<reference evidence="2 3" key="1">
    <citation type="journal article" date="2013" name="Int. J. Syst. Evol. Microbiol.">
        <title>Kordia antarctica sp. nov., isolated from Antarctic seawater.</title>
        <authorList>
            <person name="Baek K."/>
            <person name="Choi A."/>
            <person name="Kang I."/>
            <person name="Lee K."/>
            <person name="Cho J.C."/>
        </authorList>
    </citation>
    <scope>NUCLEOTIDE SEQUENCE [LARGE SCALE GENOMIC DNA]</scope>
    <source>
        <strain evidence="2 3">IMCC3317</strain>
    </source>
</reference>
<keyword evidence="1" id="KW-1133">Transmembrane helix</keyword>
<dbReference type="RefSeq" id="WP_160127530.1">
    <property type="nucleotide sequence ID" value="NZ_CP019288.1"/>
</dbReference>
<keyword evidence="1" id="KW-0472">Membrane</keyword>
<proteinExistence type="predicted"/>
<gene>
    <name evidence="2" type="ORF">IMCC3317_00830</name>
</gene>
<evidence type="ECO:0000313" key="2">
    <source>
        <dbReference type="EMBL" id="QHI34739.1"/>
    </source>
</evidence>
<dbReference type="AlphaFoldDB" id="A0A7L4ZDU6"/>